<dbReference type="EMBL" id="JAHIBW010000028">
    <property type="protein sequence ID" value="KAG7296660.1"/>
    <property type="molecule type" value="Genomic_DNA"/>
</dbReference>
<dbReference type="SUPFAM" id="SSF56672">
    <property type="entry name" value="DNA/RNA polymerases"/>
    <property type="match status" value="1"/>
</dbReference>
<evidence type="ECO:0000313" key="3">
    <source>
        <dbReference type="Proteomes" id="UP000823941"/>
    </source>
</evidence>
<dbReference type="Pfam" id="PF00078">
    <property type="entry name" value="RVT_1"/>
    <property type="match status" value="1"/>
</dbReference>
<evidence type="ECO:0000313" key="2">
    <source>
        <dbReference type="EMBL" id="KAG7296660.1"/>
    </source>
</evidence>
<dbReference type="InterPro" id="IPR043502">
    <property type="entry name" value="DNA/RNA_pol_sf"/>
</dbReference>
<dbReference type="PROSITE" id="PS50878">
    <property type="entry name" value="RT_POL"/>
    <property type="match status" value="1"/>
</dbReference>
<name>A0ABQ7PUV2_PLUXY</name>
<dbReference type="Proteomes" id="UP000823941">
    <property type="component" value="Chromosome 28"/>
</dbReference>
<accession>A0ABQ7PUV2</accession>
<dbReference type="Gene3D" id="3.60.10.10">
    <property type="entry name" value="Endonuclease/exonuclease/phosphatase"/>
    <property type="match status" value="1"/>
</dbReference>
<gene>
    <name evidence="2" type="ORF">JYU34_020502</name>
</gene>
<dbReference type="Pfam" id="PF03372">
    <property type="entry name" value="Exo_endo_phos"/>
    <property type="match status" value="1"/>
</dbReference>
<dbReference type="SUPFAM" id="SSF56219">
    <property type="entry name" value="DNase I-like"/>
    <property type="match status" value="1"/>
</dbReference>
<feature type="domain" description="Reverse transcriptase" evidence="1">
    <location>
        <begin position="510"/>
        <end position="781"/>
    </location>
</feature>
<keyword evidence="3" id="KW-1185">Reference proteome</keyword>
<sequence>MSPPEKTHQTTSTESRNLTIFHQNINRLENKTNKLECELQVHGNIDVLCLTELFLHPDELPSVHLENYKLAAHYCRRGREGGGACIYVRDQVLAIERPEVAQLSVEMHFEACAVECVGADTVVVCIYRPPRGKDRGDFPTFFSKLNDLLSIHFVNNYNIIIMGDMNIDMLVKCPNSKLLSETLRQFGFKSLVNFPTRITDKSSTCLDHIYTNMPNVNINEVSPLQLQVSDHSGIFLSIQINKMLQLNLERYKRLFSEFNISNFKQSLDLYDWERLLSKYQCSSLKIDATINVINHYFNIHFPLKKYPVRNNAKVWVTEDVRSSRRKIREVKQSLTQNPNDQILIDKLINLEKKHISILNLTRKEYINKQIVSAGKDMCRTVWRVIASETGRAGAPGGGAALDVLVSASAGASDCERARHAAVALNRYYIEANNNPNCRPCCDSAIVYLNKYLESHEVPKFINTPISLNQIINVINKIKRKQSTDINDMSTAVLDYLPPVVISLLCMLFNQCVNEGDYPSLLKQIKVQPIYKGKGEMNMLRYFRPISLIPIISKVFERLISDRLIKHFIKNKLLNHQQYAYQQNRSTVDAARDVVCRVMSHHEAGRQVAAVFCDLSRAFELVNHELLLKKLKLYGITDDFYNTIAVFLRDRKQCTYVRNSKSDLEFIGDCAVPQGSTMGNYLFLILVNDLTAASEHAEYVLFADDGCLIVSAENYVLLKHKLNLVTACIHDWFSANGMLLNIEKTNIVHFQLRRTRGHDLNVVCNGVAVPQVDQVKYLGFVIDAGLTWAPHIDVTCARLASACFALSRLARSLSNENMKKAYYGYFHSILSYGVDLWGNAACSERILRLQKRAVRIIAHKPWDCPAQQLFKNCNILTLPCLYALEVAKYARRNLDKFNTKADFHRVNTRRRNQLIAPATRLAKSDKCINTLVPRVYNALPDNVKETKSETVFIAKLKNILVNMPIYKFTDFPASLSSVTPTLPTN</sequence>
<proteinExistence type="predicted"/>
<organism evidence="2 3">
    <name type="scientific">Plutella xylostella</name>
    <name type="common">Diamondback moth</name>
    <name type="synonym">Plutella maculipennis</name>
    <dbReference type="NCBI Taxonomy" id="51655"/>
    <lineage>
        <taxon>Eukaryota</taxon>
        <taxon>Metazoa</taxon>
        <taxon>Ecdysozoa</taxon>
        <taxon>Arthropoda</taxon>
        <taxon>Hexapoda</taxon>
        <taxon>Insecta</taxon>
        <taxon>Pterygota</taxon>
        <taxon>Neoptera</taxon>
        <taxon>Endopterygota</taxon>
        <taxon>Lepidoptera</taxon>
        <taxon>Glossata</taxon>
        <taxon>Ditrysia</taxon>
        <taxon>Yponomeutoidea</taxon>
        <taxon>Plutellidae</taxon>
        <taxon>Plutella</taxon>
    </lineage>
</organism>
<comment type="caution">
    <text evidence="2">The sequence shown here is derived from an EMBL/GenBank/DDBJ whole genome shotgun (WGS) entry which is preliminary data.</text>
</comment>
<dbReference type="InterPro" id="IPR000477">
    <property type="entry name" value="RT_dom"/>
</dbReference>
<dbReference type="CDD" id="cd01650">
    <property type="entry name" value="RT_nLTR_like"/>
    <property type="match status" value="1"/>
</dbReference>
<reference evidence="2 3" key="1">
    <citation type="submission" date="2021-06" db="EMBL/GenBank/DDBJ databases">
        <title>A haploid diamondback moth (Plutella xylostella L.) genome assembly resolves 31 chromosomes and identifies a diamide resistance mutation.</title>
        <authorList>
            <person name="Ward C.M."/>
            <person name="Perry K.D."/>
            <person name="Baker G."/>
            <person name="Powis K."/>
            <person name="Heckel D.G."/>
            <person name="Baxter S.W."/>
        </authorList>
    </citation>
    <scope>NUCLEOTIDE SEQUENCE [LARGE SCALE GENOMIC DNA]</scope>
    <source>
        <strain evidence="2 3">LV</strain>
        <tissue evidence="2">Single pupa</tissue>
    </source>
</reference>
<dbReference type="InterPro" id="IPR005135">
    <property type="entry name" value="Endo/exonuclease/phosphatase"/>
</dbReference>
<evidence type="ECO:0000259" key="1">
    <source>
        <dbReference type="PROSITE" id="PS50878"/>
    </source>
</evidence>
<dbReference type="InterPro" id="IPR036691">
    <property type="entry name" value="Endo/exonu/phosph_ase_sf"/>
</dbReference>
<dbReference type="PANTHER" id="PTHR47510:SF3">
    <property type="entry name" value="ENDO_EXONUCLEASE_PHOSPHATASE DOMAIN-CONTAINING PROTEIN"/>
    <property type="match status" value="1"/>
</dbReference>
<protein>
    <recommendedName>
        <fullName evidence="1">Reverse transcriptase domain-containing protein</fullName>
    </recommendedName>
</protein>
<dbReference type="PANTHER" id="PTHR47510">
    <property type="entry name" value="REVERSE TRANSCRIPTASE DOMAIN-CONTAINING PROTEIN"/>
    <property type="match status" value="1"/>
</dbReference>